<keyword evidence="3" id="KW-0808">Transferase</keyword>
<evidence type="ECO:0000313" key="6">
    <source>
        <dbReference type="Proteomes" id="UP000838821"/>
    </source>
</evidence>
<sequence>MNQSFSDIEVICVNDGSKDGSKELIEAYMRSNPRIMLINQANQGVSMARNIGLQAASGDYIGFVDADDTIDASMYDTLYRAAVEGDCDAVITNFECELEGCKVTTKFPFPLGIVLMRDYIEREIMTYFLKSDQLNTVWNKLYKRSAIIDFGVEFPRNVALGEDGMFNMQFFKHAKRVTYLDYSGYNYRAVIGSATRNMKEKDYFQRALDVYRLDLTGVYTNEIDPLKLKQLRSFKLITNVIATINMYLRASKDVGLAERLRYVNRMIKNSDVREALPYYYHEASGTLSRYERFIAEMIRRKSILGLYCATTYSKLRNT</sequence>
<evidence type="ECO:0000256" key="3">
    <source>
        <dbReference type="ARBA" id="ARBA00022679"/>
    </source>
</evidence>
<evidence type="ECO:0000313" key="5">
    <source>
        <dbReference type="EMBL" id="CAH1207753.1"/>
    </source>
</evidence>
<comment type="similarity">
    <text evidence="1">Belongs to the glycosyltransferase 2 family.</text>
</comment>
<dbReference type="Pfam" id="PF00535">
    <property type="entry name" value="Glycos_transf_2"/>
    <property type="match status" value="1"/>
</dbReference>
<evidence type="ECO:0000256" key="1">
    <source>
        <dbReference type="ARBA" id="ARBA00006739"/>
    </source>
</evidence>
<dbReference type="PANTHER" id="PTHR22916">
    <property type="entry name" value="GLYCOSYLTRANSFERASE"/>
    <property type="match status" value="1"/>
</dbReference>
<dbReference type="Proteomes" id="UP000838821">
    <property type="component" value="Unassembled WGS sequence"/>
</dbReference>
<dbReference type="Gene3D" id="3.90.550.10">
    <property type="entry name" value="Spore Coat Polysaccharide Biosynthesis Protein SpsA, Chain A"/>
    <property type="match status" value="1"/>
</dbReference>
<evidence type="ECO:0000256" key="2">
    <source>
        <dbReference type="ARBA" id="ARBA00022676"/>
    </source>
</evidence>
<keyword evidence="6" id="KW-1185">Reference proteome</keyword>
<gene>
    <name evidence="5" type="ORF">PAECIP111891_03089</name>
</gene>
<keyword evidence="2" id="KW-0328">Glycosyltransferase</keyword>
<name>A0ABM9CBN7_9BACL</name>
<dbReference type="PANTHER" id="PTHR22916:SF51">
    <property type="entry name" value="GLYCOSYLTRANSFERASE EPSH-RELATED"/>
    <property type="match status" value="1"/>
</dbReference>
<accession>A0ABM9CBN7</accession>
<comment type="caution">
    <text evidence="5">The sequence shown here is derived from an EMBL/GenBank/DDBJ whole genome shotgun (WGS) entry which is preliminary data.</text>
</comment>
<organism evidence="5 6">
    <name type="scientific">Paenibacillus allorhizoplanae</name>
    <dbReference type="NCBI Taxonomy" id="2905648"/>
    <lineage>
        <taxon>Bacteria</taxon>
        <taxon>Bacillati</taxon>
        <taxon>Bacillota</taxon>
        <taxon>Bacilli</taxon>
        <taxon>Bacillales</taxon>
        <taxon>Paenibacillaceae</taxon>
        <taxon>Paenibacillus</taxon>
    </lineage>
</organism>
<dbReference type="InterPro" id="IPR001173">
    <property type="entry name" value="Glyco_trans_2-like"/>
</dbReference>
<protein>
    <recommendedName>
        <fullName evidence="4">Glycosyltransferase 2-like domain-containing protein</fullName>
    </recommendedName>
</protein>
<reference evidence="5" key="1">
    <citation type="submission" date="2022-01" db="EMBL/GenBank/DDBJ databases">
        <authorList>
            <person name="Criscuolo A."/>
        </authorList>
    </citation>
    <scope>NUCLEOTIDE SEQUENCE</scope>
    <source>
        <strain evidence="5">CIP111891</strain>
    </source>
</reference>
<evidence type="ECO:0000259" key="4">
    <source>
        <dbReference type="Pfam" id="PF00535"/>
    </source>
</evidence>
<dbReference type="CDD" id="cd00761">
    <property type="entry name" value="Glyco_tranf_GTA_type"/>
    <property type="match status" value="1"/>
</dbReference>
<dbReference type="InterPro" id="IPR029044">
    <property type="entry name" value="Nucleotide-diphossugar_trans"/>
</dbReference>
<proteinExistence type="inferred from homology"/>
<dbReference type="EMBL" id="CAKMMW010000008">
    <property type="protein sequence ID" value="CAH1207753.1"/>
    <property type="molecule type" value="Genomic_DNA"/>
</dbReference>
<feature type="domain" description="Glycosyltransferase 2-like" evidence="4">
    <location>
        <begin position="2"/>
        <end position="144"/>
    </location>
</feature>
<dbReference type="SUPFAM" id="SSF53448">
    <property type="entry name" value="Nucleotide-diphospho-sugar transferases"/>
    <property type="match status" value="1"/>
</dbReference>